<comment type="caution">
    <text evidence="2">The sequence shown here is derived from an EMBL/GenBank/DDBJ whole genome shotgun (WGS) entry which is preliminary data.</text>
</comment>
<dbReference type="AlphaFoldDB" id="A0AAW0EBF1"/>
<feature type="compositionally biased region" description="Basic residues" evidence="1">
    <location>
        <begin position="297"/>
        <end position="308"/>
    </location>
</feature>
<keyword evidence="3" id="KW-1185">Reference proteome</keyword>
<feature type="region of interest" description="Disordered" evidence="1">
    <location>
        <begin position="247"/>
        <end position="308"/>
    </location>
</feature>
<evidence type="ECO:0000313" key="2">
    <source>
        <dbReference type="EMBL" id="KAK7062412.1"/>
    </source>
</evidence>
<evidence type="ECO:0000313" key="3">
    <source>
        <dbReference type="Proteomes" id="UP001362999"/>
    </source>
</evidence>
<feature type="compositionally biased region" description="Basic and acidic residues" evidence="1">
    <location>
        <begin position="250"/>
        <end position="271"/>
    </location>
</feature>
<dbReference type="EMBL" id="JAWWNJ010000002">
    <property type="protein sequence ID" value="KAK7062412.1"/>
    <property type="molecule type" value="Genomic_DNA"/>
</dbReference>
<protein>
    <submittedName>
        <fullName evidence="2">Uncharacterized protein</fullName>
    </submittedName>
</protein>
<accession>A0AAW0EBF1</accession>
<name>A0AAW0EBF1_9AGAR</name>
<reference evidence="2 3" key="1">
    <citation type="journal article" date="2024" name="J Genomics">
        <title>Draft genome sequencing and assembly of Favolaschia claudopus CIRM-BRFM 2984 isolated from oak limbs.</title>
        <authorList>
            <person name="Navarro D."/>
            <person name="Drula E."/>
            <person name="Chaduli D."/>
            <person name="Cazenave R."/>
            <person name="Ahrendt S."/>
            <person name="Wang J."/>
            <person name="Lipzen A."/>
            <person name="Daum C."/>
            <person name="Barry K."/>
            <person name="Grigoriev I.V."/>
            <person name="Favel A."/>
            <person name="Rosso M.N."/>
            <person name="Martin F."/>
        </authorList>
    </citation>
    <scope>NUCLEOTIDE SEQUENCE [LARGE SCALE GENOMIC DNA]</scope>
    <source>
        <strain evidence="2 3">CIRM-BRFM 2984</strain>
    </source>
</reference>
<gene>
    <name evidence="2" type="ORF">R3P38DRAFT_2758644</name>
</gene>
<feature type="compositionally biased region" description="Basic and acidic residues" evidence="1">
    <location>
        <begin position="286"/>
        <end position="296"/>
    </location>
</feature>
<dbReference type="Proteomes" id="UP001362999">
    <property type="component" value="Unassembled WGS sequence"/>
</dbReference>
<evidence type="ECO:0000256" key="1">
    <source>
        <dbReference type="SAM" id="MobiDB-lite"/>
    </source>
</evidence>
<proteinExistence type="predicted"/>
<sequence length="308" mass="32903">MAERMTTSVASYVLTAGAAHDDGRGGGNAFVLGSDCGGDEDERSTGRGGVSSGGWGGCWVHDGKPEDCGVSRVGEEATFETANTGWVDGGEWRTVVGGTSVETTSSSCAGGGASARCKAELALVFQAHCRDVHEPLFSFLVLIIGIDEVVVLAPLAAFGCAEGMAAVALTRVRASTVLLTWEDVGIVIVGQPFWSESQRFGKSALLLPWREKDSAECWRWRMFFESAVTRLMTMLVVHPLPRMEGTASDSRMRLRESESAAADGGRDDGRGGGDAFTRRCGQAEGRQQKETDPRSDLRRRKFRIAADG</sequence>
<organism evidence="2 3">
    <name type="scientific">Favolaschia claudopus</name>
    <dbReference type="NCBI Taxonomy" id="2862362"/>
    <lineage>
        <taxon>Eukaryota</taxon>
        <taxon>Fungi</taxon>
        <taxon>Dikarya</taxon>
        <taxon>Basidiomycota</taxon>
        <taxon>Agaricomycotina</taxon>
        <taxon>Agaricomycetes</taxon>
        <taxon>Agaricomycetidae</taxon>
        <taxon>Agaricales</taxon>
        <taxon>Marasmiineae</taxon>
        <taxon>Mycenaceae</taxon>
        <taxon>Favolaschia</taxon>
    </lineage>
</organism>